<accession>A0A0F9TI09</accession>
<reference evidence="1" key="1">
    <citation type="journal article" date="2015" name="Nature">
        <title>Complex archaea that bridge the gap between prokaryotes and eukaryotes.</title>
        <authorList>
            <person name="Spang A."/>
            <person name="Saw J.H."/>
            <person name="Jorgensen S.L."/>
            <person name="Zaremba-Niedzwiedzka K."/>
            <person name="Martijn J."/>
            <person name="Lind A.E."/>
            <person name="van Eijk R."/>
            <person name="Schleper C."/>
            <person name="Guy L."/>
            <person name="Ettema T.J."/>
        </authorList>
    </citation>
    <scope>NUCLEOTIDE SEQUENCE</scope>
</reference>
<sequence length="203" mass="21106">MFGDSPQTYAISIPFTPNTAVDAFAVMEANGTATVEKLTVVQTKQFTAGAPPKLIYVNGPMDVASGAYGQCSLAMGVPAYAKATSTINEGGICGPTDSDWTLTADFPGFIALAADANGVVLVVRDPGPTICKGLLDGVLADTDATATVDNVVAMSGIVPVAAASDELTVQNQHDWDGDNDAVCEFMWNYTDGQWEMLQISCPA</sequence>
<evidence type="ECO:0000313" key="1">
    <source>
        <dbReference type="EMBL" id="KKN80840.1"/>
    </source>
</evidence>
<name>A0A0F9TI09_9ZZZZ</name>
<protein>
    <submittedName>
        <fullName evidence="1">Uncharacterized protein</fullName>
    </submittedName>
</protein>
<gene>
    <name evidence="1" type="ORF">LCGC14_0326470</name>
</gene>
<dbReference type="EMBL" id="LAZR01000225">
    <property type="protein sequence ID" value="KKN80840.1"/>
    <property type="molecule type" value="Genomic_DNA"/>
</dbReference>
<dbReference type="AlphaFoldDB" id="A0A0F9TI09"/>
<organism evidence="1">
    <name type="scientific">marine sediment metagenome</name>
    <dbReference type="NCBI Taxonomy" id="412755"/>
    <lineage>
        <taxon>unclassified sequences</taxon>
        <taxon>metagenomes</taxon>
        <taxon>ecological metagenomes</taxon>
    </lineage>
</organism>
<comment type="caution">
    <text evidence="1">The sequence shown here is derived from an EMBL/GenBank/DDBJ whole genome shotgun (WGS) entry which is preliminary data.</text>
</comment>
<proteinExistence type="predicted"/>